<sequence length="90" mass="10948">MYSVILLLHILFTGYVKEVTHVRQLIWDIVKVFIIFTICTFFFYFSLHYMHTEYEQIHRYDPPEGPSVKVLKMDDRSFIDRLNLFLRLGE</sequence>
<comment type="caution">
    <text evidence="2">The sequence shown here is derived from an EMBL/GenBank/DDBJ whole genome shotgun (WGS) entry which is preliminary data.</text>
</comment>
<protein>
    <submittedName>
        <fullName evidence="2">DUF4227 family protein</fullName>
    </submittedName>
</protein>
<name>A0ABW2UZQ5_9BACI</name>
<evidence type="ECO:0000313" key="3">
    <source>
        <dbReference type="Proteomes" id="UP001596620"/>
    </source>
</evidence>
<keyword evidence="1" id="KW-1133">Transmembrane helix</keyword>
<organism evidence="2 3">
    <name type="scientific">Lentibacillus kimchii</name>
    <dbReference type="NCBI Taxonomy" id="1542911"/>
    <lineage>
        <taxon>Bacteria</taxon>
        <taxon>Bacillati</taxon>
        <taxon>Bacillota</taxon>
        <taxon>Bacilli</taxon>
        <taxon>Bacillales</taxon>
        <taxon>Bacillaceae</taxon>
        <taxon>Lentibacillus</taxon>
    </lineage>
</organism>
<dbReference type="Pfam" id="PF14004">
    <property type="entry name" value="DUF4227"/>
    <property type="match status" value="1"/>
</dbReference>
<dbReference type="Proteomes" id="UP001596620">
    <property type="component" value="Unassembled WGS sequence"/>
</dbReference>
<feature type="transmembrane region" description="Helical" evidence="1">
    <location>
        <begin position="26"/>
        <end position="47"/>
    </location>
</feature>
<keyword evidence="1" id="KW-0472">Membrane</keyword>
<accession>A0ABW2UZQ5</accession>
<dbReference type="EMBL" id="JBHTGR010000057">
    <property type="protein sequence ID" value="MFC7748165.1"/>
    <property type="molecule type" value="Genomic_DNA"/>
</dbReference>
<dbReference type="InterPro" id="IPR025321">
    <property type="entry name" value="DUF4227"/>
</dbReference>
<keyword evidence="1" id="KW-0812">Transmembrane</keyword>
<evidence type="ECO:0000313" key="2">
    <source>
        <dbReference type="EMBL" id="MFC7748165.1"/>
    </source>
</evidence>
<proteinExistence type="predicted"/>
<gene>
    <name evidence="2" type="ORF">ACFQU8_13320</name>
</gene>
<dbReference type="RefSeq" id="WP_382361224.1">
    <property type="nucleotide sequence ID" value="NZ_JBHTGR010000057.1"/>
</dbReference>
<evidence type="ECO:0000256" key="1">
    <source>
        <dbReference type="SAM" id="Phobius"/>
    </source>
</evidence>
<keyword evidence="3" id="KW-1185">Reference proteome</keyword>
<reference evidence="3" key="1">
    <citation type="journal article" date="2019" name="Int. J. Syst. Evol. Microbiol.">
        <title>The Global Catalogue of Microorganisms (GCM) 10K type strain sequencing project: providing services to taxonomists for standard genome sequencing and annotation.</title>
        <authorList>
            <consortium name="The Broad Institute Genomics Platform"/>
            <consortium name="The Broad Institute Genome Sequencing Center for Infectious Disease"/>
            <person name="Wu L."/>
            <person name="Ma J."/>
        </authorList>
    </citation>
    <scope>NUCLEOTIDE SEQUENCE [LARGE SCALE GENOMIC DNA]</scope>
    <source>
        <strain evidence="3">JCM 30234</strain>
    </source>
</reference>